<evidence type="ECO:0000313" key="16">
    <source>
        <dbReference type="EMBL" id="MBP2027764.1"/>
    </source>
</evidence>
<evidence type="ECO:0000256" key="2">
    <source>
        <dbReference type="ARBA" id="ARBA00001947"/>
    </source>
</evidence>
<evidence type="ECO:0000256" key="13">
    <source>
        <dbReference type="ARBA" id="ARBA00023285"/>
    </source>
</evidence>
<evidence type="ECO:0000256" key="12">
    <source>
        <dbReference type="ARBA" id="ARBA00023154"/>
    </source>
</evidence>
<evidence type="ECO:0000256" key="4">
    <source>
        <dbReference type="ARBA" id="ARBA00006247"/>
    </source>
</evidence>
<dbReference type="GO" id="GO:0009014">
    <property type="term" value="F:succinyl-diaminopimelate desuccinylase activity"/>
    <property type="evidence" value="ECO:0007669"/>
    <property type="project" value="UniProtKB-EC"/>
</dbReference>
<dbReference type="PANTHER" id="PTHR43808">
    <property type="entry name" value="ACETYLORNITHINE DEACETYLASE"/>
    <property type="match status" value="1"/>
</dbReference>
<organism evidence="16 17">
    <name type="scientific">Acetoanaerobium pronyense</name>
    <dbReference type="NCBI Taxonomy" id="1482736"/>
    <lineage>
        <taxon>Bacteria</taxon>
        <taxon>Bacillati</taxon>
        <taxon>Bacillota</taxon>
        <taxon>Clostridia</taxon>
        <taxon>Peptostreptococcales</taxon>
        <taxon>Filifactoraceae</taxon>
        <taxon>Acetoanaerobium</taxon>
    </lineage>
</organism>
<keyword evidence="13" id="KW-0170">Cobalt</keyword>
<dbReference type="NCBIfam" id="TIGR01910">
    <property type="entry name" value="DapE-ArgE"/>
    <property type="match status" value="1"/>
</dbReference>
<dbReference type="InterPro" id="IPR050072">
    <property type="entry name" value="Peptidase_M20A"/>
</dbReference>
<keyword evidence="12" id="KW-0457">Lysine biosynthesis</keyword>
<comment type="similarity">
    <text evidence="4">Belongs to the peptidase M20A family.</text>
</comment>
<dbReference type="CDD" id="cd08659">
    <property type="entry name" value="M20_ArgE_DapE-like"/>
    <property type="match status" value="1"/>
</dbReference>
<evidence type="ECO:0000256" key="14">
    <source>
        <dbReference type="ARBA" id="ARBA00051301"/>
    </source>
</evidence>
<comment type="cofactor">
    <cofactor evidence="1">
        <name>Co(2+)</name>
        <dbReference type="ChEBI" id="CHEBI:48828"/>
    </cofactor>
</comment>
<dbReference type="InterPro" id="IPR011650">
    <property type="entry name" value="Peptidase_M20_dimer"/>
</dbReference>
<reference evidence="16 17" key="1">
    <citation type="submission" date="2021-03" db="EMBL/GenBank/DDBJ databases">
        <title>Genomic Encyclopedia of Type Strains, Phase IV (KMG-IV): sequencing the most valuable type-strain genomes for metagenomic binning, comparative biology and taxonomic classification.</title>
        <authorList>
            <person name="Goeker M."/>
        </authorList>
    </citation>
    <scope>NUCLEOTIDE SEQUENCE [LARGE SCALE GENOMIC DNA]</scope>
    <source>
        <strain evidence="16 17">DSM 27512</strain>
    </source>
</reference>
<evidence type="ECO:0000256" key="7">
    <source>
        <dbReference type="ARBA" id="ARBA00022605"/>
    </source>
</evidence>
<dbReference type="InterPro" id="IPR002933">
    <property type="entry name" value="Peptidase_M20"/>
</dbReference>
<evidence type="ECO:0000256" key="8">
    <source>
        <dbReference type="ARBA" id="ARBA00022723"/>
    </source>
</evidence>
<keyword evidence="10" id="KW-0862">Zinc</keyword>
<comment type="catalytic activity">
    <reaction evidence="14">
        <text>N-succinyl-(2S,6S)-2,6-diaminopimelate + H2O = (2S,6S)-2,6-diaminopimelate + succinate</text>
        <dbReference type="Rhea" id="RHEA:22608"/>
        <dbReference type="ChEBI" id="CHEBI:15377"/>
        <dbReference type="ChEBI" id="CHEBI:30031"/>
        <dbReference type="ChEBI" id="CHEBI:57609"/>
        <dbReference type="ChEBI" id="CHEBI:58087"/>
        <dbReference type="EC" id="3.5.1.18"/>
    </reaction>
</comment>
<feature type="domain" description="Peptidase M20 dimerisation" evidence="15">
    <location>
        <begin position="178"/>
        <end position="288"/>
    </location>
</feature>
<evidence type="ECO:0000256" key="11">
    <source>
        <dbReference type="ARBA" id="ARBA00022915"/>
    </source>
</evidence>
<evidence type="ECO:0000313" key="17">
    <source>
        <dbReference type="Proteomes" id="UP001314903"/>
    </source>
</evidence>
<dbReference type="PROSITE" id="PS00758">
    <property type="entry name" value="ARGE_DAPE_CPG2_1"/>
    <property type="match status" value="1"/>
</dbReference>
<comment type="cofactor">
    <cofactor evidence="2">
        <name>Zn(2+)</name>
        <dbReference type="ChEBI" id="CHEBI:29105"/>
    </cofactor>
</comment>
<dbReference type="SUPFAM" id="SSF53187">
    <property type="entry name" value="Zn-dependent exopeptidases"/>
    <property type="match status" value="1"/>
</dbReference>
<dbReference type="EMBL" id="JAGGLI010000015">
    <property type="protein sequence ID" value="MBP2027764.1"/>
    <property type="molecule type" value="Genomic_DNA"/>
</dbReference>
<comment type="pathway">
    <text evidence="3">Amino-acid biosynthesis; L-lysine biosynthesis via DAP pathway; LL-2,6-diaminopimelate from (S)-tetrahydrodipicolinate (succinylase route): step 3/3.</text>
</comment>
<dbReference type="GO" id="GO:0008777">
    <property type="term" value="F:acetylornithine deacetylase activity"/>
    <property type="evidence" value="ECO:0007669"/>
    <property type="project" value="UniProtKB-EC"/>
</dbReference>
<dbReference type="SUPFAM" id="SSF55031">
    <property type="entry name" value="Bacterial exopeptidase dimerisation domain"/>
    <property type="match status" value="1"/>
</dbReference>
<proteinExistence type="inferred from homology"/>
<evidence type="ECO:0000256" key="6">
    <source>
        <dbReference type="ARBA" id="ARBA00016853"/>
    </source>
</evidence>
<dbReference type="Pfam" id="PF07687">
    <property type="entry name" value="M20_dimer"/>
    <property type="match status" value="1"/>
</dbReference>
<keyword evidence="9 16" id="KW-0378">Hydrolase</keyword>
<protein>
    <recommendedName>
        <fullName evidence="6">Probable succinyl-diaminopimelate desuccinylase</fullName>
        <ecNumber evidence="5">3.5.1.18</ecNumber>
    </recommendedName>
</protein>
<dbReference type="Gene3D" id="3.40.630.10">
    <property type="entry name" value="Zn peptidases"/>
    <property type="match status" value="2"/>
</dbReference>
<dbReference type="InterPro" id="IPR001261">
    <property type="entry name" value="ArgE/DapE_CS"/>
</dbReference>
<accession>A0ABS4KJ07</accession>
<sequence length="402" mass="44784">MKTLWDNFSQDELIKLTMDMIEIGSYPGIYQQETKVAKYIQSVLENEGIECRLKEVKDERYNLIATIKGKGNNGNKNLLFTGHTDTVPPYDMEDALYPKIIDDKLYGRGAVDMKGPLACMIGAMIAIKRLGITISGDLVLAAVIDEEHGSLGTIDLVEEGINVHGAIVGEPTELQICTAHRGLEWFEFVIKGKPVHSGMMNEGINAISKAGELIHYINEKLVPLVDKRVHPVTGPSTINFGAIRGGTQPSTVAGECILSIDRRWIPGEKYEDVVMEFEKIIKEMNEKDPEFVCCLRVMKESIMEKGYIHESMEIEPEHKLVKISQQSLSLVLGKSLPLSYFPAWTDGGIINTYGKIPTIVWGPGSLKSAHSPKEHISIEDLVNGYRAYLTMAMNWFDSPENI</sequence>
<dbReference type="RefSeq" id="WP_209660825.1">
    <property type="nucleotide sequence ID" value="NZ_JAGGLI010000015.1"/>
</dbReference>
<name>A0ABS4KJ07_9FIRM</name>
<keyword evidence="7" id="KW-0028">Amino-acid biosynthesis</keyword>
<dbReference type="InterPro" id="IPR010182">
    <property type="entry name" value="ArgE/DapE"/>
</dbReference>
<evidence type="ECO:0000256" key="3">
    <source>
        <dbReference type="ARBA" id="ARBA00005130"/>
    </source>
</evidence>
<evidence type="ECO:0000256" key="1">
    <source>
        <dbReference type="ARBA" id="ARBA00001941"/>
    </source>
</evidence>
<dbReference type="InterPro" id="IPR036264">
    <property type="entry name" value="Bact_exopeptidase_dim_dom"/>
</dbReference>
<evidence type="ECO:0000256" key="5">
    <source>
        <dbReference type="ARBA" id="ARBA00011921"/>
    </source>
</evidence>
<evidence type="ECO:0000259" key="15">
    <source>
        <dbReference type="Pfam" id="PF07687"/>
    </source>
</evidence>
<comment type="caution">
    <text evidence="16">The sequence shown here is derived from an EMBL/GenBank/DDBJ whole genome shotgun (WGS) entry which is preliminary data.</text>
</comment>
<keyword evidence="8" id="KW-0479">Metal-binding</keyword>
<keyword evidence="17" id="KW-1185">Reference proteome</keyword>
<gene>
    <name evidence="16" type="ORF">J2Z35_001562</name>
</gene>
<evidence type="ECO:0000256" key="10">
    <source>
        <dbReference type="ARBA" id="ARBA00022833"/>
    </source>
</evidence>
<evidence type="ECO:0000256" key="9">
    <source>
        <dbReference type="ARBA" id="ARBA00022801"/>
    </source>
</evidence>
<dbReference type="Proteomes" id="UP001314903">
    <property type="component" value="Unassembled WGS sequence"/>
</dbReference>
<dbReference type="Pfam" id="PF01546">
    <property type="entry name" value="Peptidase_M20"/>
    <property type="match status" value="1"/>
</dbReference>
<dbReference type="PROSITE" id="PS00759">
    <property type="entry name" value="ARGE_DAPE_CPG2_2"/>
    <property type="match status" value="1"/>
</dbReference>
<dbReference type="PANTHER" id="PTHR43808:SF8">
    <property type="entry name" value="PEPTIDASE M20 DIMERISATION DOMAIN-CONTAINING PROTEIN"/>
    <property type="match status" value="1"/>
</dbReference>
<dbReference type="Gene3D" id="3.30.70.360">
    <property type="match status" value="1"/>
</dbReference>
<dbReference type="EC" id="3.5.1.18" evidence="5"/>
<keyword evidence="11" id="KW-0220">Diaminopimelate biosynthesis</keyword>